<evidence type="ECO:0000313" key="9">
    <source>
        <dbReference type="Proteomes" id="UP001430953"/>
    </source>
</evidence>
<feature type="compositionally biased region" description="Basic residues" evidence="4">
    <location>
        <begin position="1046"/>
        <end position="1062"/>
    </location>
</feature>
<dbReference type="InterPro" id="IPR001849">
    <property type="entry name" value="PH_domain"/>
</dbReference>
<dbReference type="SUPFAM" id="SSF50729">
    <property type="entry name" value="PH domain-like"/>
    <property type="match status" value="1"/>
</dbReference>
<feature type="compositionally biased region" description="Polar residues" evidence="4">
    <location>
        <begin position="507"/>
        <end position="517"/>
    </location>
</feature>
<keyword evidence="9" id="KW-1185">Reference proteome</keyword>
<proteinExistence type="predicted"/>
<feature type="domain" description="SH3" evidence="5">
    <location>
        <begin position="1459"/>
        <end position="1518"/>
    </location>
</feature>
<feature type="compositionally biased region" description="Acidic residues" evidence="4">
    <location>
        <begin position="1165"/>
        <end position="1182"/>
    </location>
</feature>
<feature type="compositionally biased region" description="Low complexity" evidence="4">
    <location>
        <begin position="259"/>
        <end position="271"/>
    </location>
</feature>
<reference evidence="8 9" key="1">
    <citation type="submission" date="2023-03" db="EMBL/GenBank/DDBJ databases">
        <title>High recombination rates correlate with genetic variation in Cardiocondyla obscurior ants.</title>
        <authorList>
            <person name="Errbii M."/>
        </authorList>
    </citation>
    <scope>NUCLEOTIDE SEQUENCE [LARGE SCALE GENOMIC DNA]</scope>
    <source>
        <strain evidence="8">Alpha-2009</strain>
        <tissue evidence="8">Whole body</tissue>
    </source>
</reference>
<accession>A0AAW2GFQ0</accession>
<dbReference type="InterPro" id="IPR011993">
    <property type="entry name" value="PH-like_dom_sf"/>
</dbReference>
<organism evidence="8 9">
    <name type="scientific">Cardiocondyla obscurior</name>
    <dbReference type="NCBI Taxonomy" id="286306"/>
    <lineage>
        <taxon>Eukaryota</taxon>
        <taxon>Metazoa</taxon>
        <taxon>Ecdysozoa</taxon>
        <taxon>Arthropoda</taxon>
        <taxon>Hexapoda</taxon>
        <taxon>Insecta</taxon>
        <taxon>Pterygota</taxon>
        <taxon>Neoptera</taxon>
        <taxon>Endopterygota</taxon>
        <taxon>Hymenoptera</taxon>
        <taxon>Apocrita</taxon>
        <taxon>Aculeata</taxon>
        <taxon>Formicoidea</taxon>
        <taxon>Formicidae</taxon>
        <taxon>Myrmicinae</taxon>
        <taxon>Cardiocondyla</taxon>
    </lineage>
</organism>
<dbReference type="GO" id="GO:0005829">
    <property type="term" value="C:cytosol"/>
    <property type="evidence" value="ECO:0007669"/>
    <property type="project" value="TreeGrafter"/>
</dbReference>
<feature type="compositionally biased region" description="Low complexity" evidence="4">
    <location>
        <begin position="819"/>
        <end position="829"/>
    </location>
</feature>
<feature type="region of interest" description="Disordered" evidence="4">
    <location>
        <begin position="1117"/>
        <end position="1280"/>
    </location>
</feature>
<dbReference type="GO" id="GO:0035556">
    <property type="term" value="P:intracellular signal transduction"/>
    <property type="evidence" value="ECO:0007669"/>
    <property type="project" value="InterPro"/>
</dbReference>
<dbReference type="SMART" id="SM00233">
    <property type="entry name" value="PH"/>
    <property type="match status" value="1"/>
</dbReference>
<feature type="compositionally biased region" description="Low complexity" evidence="4">
    <location>
        <begin position="555"/>
        <end position="565"/>
    </location>
</feature>
<evidence type="ECO:0000313" key="8">
    <source>
        <dbReference type="EMBL" id="KAL0125257.1"/>
    </source>
</evidence>
<evidence type="ECO:0000259" key="5">
    <source>
        <dbReference type="PROSITE" id="PS50002"/>
    </source>
</evidence>
<feature type="region of interest" description="Disordered" evidence="4">
    <location>
        <begin position="81"/>
        <end position="328"/>
    </location>
</feature>
<protein>
    <recommendedName>
        <fullName evidence="10">Spermatogenesis-associated protein 13</fullName>
    </recommendedName>
</protein>
<evidence type="ECO:0000256" key="3">
    <source>
        <dbReference type="PROSITE-ProRule" id="PRU00192"/>
    </source>
</evidence>
<evidence type="ECO:0000256" key="4">
    <source>
        <dbReference type="SAM" id="MobiDB-lite"/>
    </source>
</evidence>
<feature type="region of interest" description="Disordered" evidence="4">
    <location>
        <begin position="807"/>
        <end position="1100"/>
    </location>
</feature>
<feature type="compositionally biased region" description="Polar residues" evidence="4">
    <location>
        <begin position="566"/>
        <end position="607"/>
    </location>
</feature>
<dbReference type="Gene3D" id="2.30.29.30">
    <property type="entry name" value="Pleckstrin-homology domain (PH domain)/Phosphotyrosine-binding domain (PTB)"/>
    <property type="match status" value="1"/>
</dbReference>
<dbReference type="InterPro" id="IPR036028">
    <property type="entry name" value="SH3-like_dom_sf"/>
</dbReference>
<feature type="region of interest" description="Disordered" evidence="4">
    <location>
        <begin position="1898"/>
        <end position="1920"/>
    </location>
</feature>
<feature type="compositionally biased region" description="Low complexity" evidence="4">
    <location>
        <begin position="95"/>
        <end position="109"/>
    </location>
</feature>
<feature type="compositionally biased region" description="Basic and acidic residues" evidence="4">
    <location>
        <begin position="621"/>
        <end position="633"/>
    </location>
</feature>
<dbReference type="CDD" id="cd01224">
    <property type="entry name" value="PH_Collybistin_ASEF"/>
    <property type="match status" value="1"/>
</dbReference>
<feature type="compositionally biased region" description="Polar residues" evidence="4">
    <location>
        <begin position="242"/>
        <end position="253"/>
    </location>
</feature>
<dbReference type="CDD" id="cd00160">
    <property type="entry name" value="RhoGEF"/>
    <property type="match status" value="1"/>
</dbReference>
<name>A0AAW2GFQ0_9HYME</name>
<feature type="region of interest" description="Disordered" evidence="4">
    <location>
        <begin position="692"/>
        <end position="759"/>
    </location>
</feature>
<dbReference type="SUPFAM" id="SSF50044">
    <property type="entry name" value="SH3-domain"/>
    <property type="match status" value="1"/>
</dbReference>
<feature type="compositionally biased region" description="Polar residues" evidence="4">
    <location>
        <begin position="925"/>
        <end position="938"/>
    </location>
</feature>
<feature type="compositionally biased region" description="Polar residues" evidence="4">
    <location>
        <begin position="654"/>
        <end position="663"/>
    </location>
</feature>
<dbReference type="InterPro" id="IPR001331">
    <property type="entry name" value="GDS_CDC24_CS"/>
</dbReference>
<dbReference type="Pfam" id="PF22697">
    <property type="entry name" value="SOS1_NGEF_PH"/>
    <property type="match status" value="1"/>
</dbReference>
<dbReference type="GO" id="GO:0005085">
    <property type="term" value="F:guanyl-nucleotide exchange factor activity"/>
    <property type="evidence" value="ECO:0007669"/>
    <property type="project" value="UniProtKB-KW"/>
</dbReference>
<feature type="domain" description="DH" evidence="7">
    <location>
        <begin position="1554"/>
        <end position="1738"/>
    </location>
</feature>
<evidence type="ECO:0008006" key="10">
    <source>
        <dbReference type="Google" id="ProtNLM"/>
    </source>
</evidence>
<dbReference type="CDD" id="cd11828">
    <property type="entry name" value="SH3_ARHGEF9_like"/>
    <property type="match status" value="1"/>
</dbReference>
<dbReference type="SUPFAM" id="SSF48065">
    <property type="entry name" value="DBL homology domain (DH-domain)"/>
    <property type="match status" value="1"/>
</dbReference>
<dbReference type="InterPro" id="IPR053086">
    <property type="entry name" value="RhoGEF_domain"/>
</dbReference>
<dbReference type="PANTHER" id="PTHR45834">
    <property type="entry name" value="RHO GUANINE NUCLEOTIDE EXCHANGE FACTOR 9-RELATED"/>
    <property type="match status" value="1"/>
</dbReference>
<keyword evidence="2" id="KW-0344">Guanine-nucleotide releasing factor</keyword>
<dbReference type="PRINTS" id="PR00499">
    <property type="entry name" value="P67PHOX"/>
</dbReference>
<dbReference type="PROSITE" id="PS00741">
    <property type="entry name" value="DH_1"/>
    <property type="match status" value="1"/>
</dbReference>
<dbReference type="SMART" id="SM00325">
    <property type="entry name" value="RhoGEF"/>
    <property type="match status" value="1"/>
</dbReference>
<feature type="compositionally biased region" description="Low complexity" evidence="4">
    <location>
        <begin position="167"/>
        <end position="179"/>
    </location>
</feature>
<feature type="compositionally biased region" description="Low complexity" evidence="4">
    <location>
        <begin position="1005"/>
        <end position="1018"/>
    </location>
</feature>
<dbReference type="Proteomes" id="UP001430953">
    <property type="component" value="Unassembled WGS sequence"/>
</dbReference>
<dbReference type="PROSITE" id="PS50002">
    <property type="entry name" value="SH3"/>
    <property type="match status" value="1"/>
</dbReference>
<dbReference type="PANTHER" id="PTHR45834:SF3">
    <property type="entry name" value="RHO GUANINE NUCLEOTIDE EXCHANGE FACTOR 3, ISOFORM L"/>
    <property type="match status" value="1"/>
</dbReference>
<dbReference type="PROSITE" id="PS50003">
    <property type="entry name" value="PH_DOMAIN"/>
    <property type="match status" value="1"/>
</dbReference>
<gene>
    <name evidence="8" type="ORF">PUN28_004412</name>
</gene>
<dbReference type="Pfam" id="PF07653">
    <property type="entry name" value="SH3_2"/>
    <property type="match status" value="1"/>
</dbReference>
<feature type="compositionally biased region" description="Polar residues" evidence="4">
    <location>
        <begin position="703"/>
        <end position="725"/>
    </location>
</feature>
<feature type="compositionally biased region" description="Basic and acidic residues" evidence="4">
    <location>
        <begin position="1194"/>
        <end position="1206"/>
    </location>
</feature>
<feature type="compositionally biased region" description="Basic and acidic residues" evidence="4">
    <location>
        <begin position="830"/>
        <end position="844"/>
    </location>
</feature>
<evidence type="ECO:0000256" key="1">
    <source>
        <dbReference type="ARBA" id="ARBA00022443"/>
    </source>
</evidence>
<feature type="region of interest" description="Disordered" evidence="4">
    <location>
        <begin position="1405"/>
        <end position="1443"/>
    </location>
</feature>
<feature type="compositionally biased region" description="Polar residues" evidence="4">
    <location>
        <begin position="198"/>
        <end position="207"/>
    </location>
</feature>
<dbReference type="InterPro" id="IPR055251">
    <property type="entry name" value="SOS1_NGEF_PH"/>
</dbReference>
<comment type="caution">
    <text evidence="8">The sequence shown here is derived from an EMBL/GenBank/DDBJ whole genome shotgun (WGS) entry which is preliminary data.</text>
</comment>
<dbReference type="Pfam" id="PF00621">
    <property type="entry name" value="RhoGEF"/>
    <property type="match status" value="1"/>
</dbReference>
<feature type="compositionally biased region" description="Basic residues" evidence="4">
    <location>
        <begin position="1146"/>
        <end position="1159"/>
    </location>
</feature>
<dbReference type="PROSITE" id="PS50010">
    <property type="entry name" value="DH_2"/>
    <property type="match status" value="1"/>
</dbReference>
<feature type="compositionally biased region" description="Gly residues" evidence="4">
    <location>
        <begin position="1247"/>
        <end position="1258"/>
    </location>
</feature>
<dbReference type="InterPro" id="IPR001452">
    <property type="entry name" value="SH3_domain"/>
</dbReference>
<feature type="compositionally biased region" description="Low complexity" evidence="4">
    <location>
        <begin position="726"/>
        <end position="758"/>
    </location>
</feature>
<feature type="compositionally biased region" description="Low complexity" evidence="4">
    <location>
        <begin position="494"/>
        <end position="506"/>
    </location>
</feature>
<evidence type="ECO:0000256" key="2">
    <source>
        <dbReference type="ARBA" id="ARBA00022658"/>
    </source>
</evidence>
<dbReference type="InterPro" id="IPR035899">
    <property type="entry name" value="DBL_dom_sf"/>
</dbReference>
<dbReference type="Gene3D" id="2.30.30.40">
    <property type="entry name" value="SH3 Domains"/>
    <property type="match status" value="1"/>
</dbReference>
<feature type="compositionally biased region" description="Polar residues" evidence="4">
    <location>
        <begin position="124"/>
        <end position="145"/>
    </location>
</feature>
<evidence type="ECO:0000259" key="7">
    <source>
        <dbReference type="PROSITE" id="PS50010"/>
    </source>
</evidence>
<dbReference type="EMBL" id="JADYXP020000004">
    <property type="protein sequence ID" value="KAL0125257.1"/>
    <property type="molecule type" value="Genomic_DNA"/>
</dbReference>
<feature type="domain" description="PH" evidence="6">
    <location>
        <begin position="1769"/>
        <end position="1875"/>
    </location>
</feature>
<dbReference type="Gene3D" id="1.20.900.10">
    <property type="entry name" value="Dbl homology (DH) domain"/>
    <property type="match status" value="1"/>
</dbReference>
<keyword evidence="1 3" id="KW-0728">SH3 domain</keyword>
<sequence length="1959" mass="217835">MSRREDSLLRQHCSRLLQLAEATNIKPGRGNGKRHGQRHDYGSGCCSNNCCSNGGPSRVMLQDIRSDSGYRPNIEYLVFPKRKNSNPNLTNVVDGSPPSKSKSNTTNSGKFRLAGVFTPHYARGSSQDSSVTSRKNHVNSTSMDSGSVIGHQPGSSGPTVVMRNTGRRSLSQTSQSSRQHSIEDGIRGGNVGVGGPVSTLSSNQASGQAAPPSLSPRRVSPGADTSEITNAGPIPRADRGPNVSNLHLRNASTDPWEAGSQGSSYSGSNKSQTASGRGKSAGNARGSYSRGSSIPSLKYHDSSTSTSNLKQHRQDSHGQVSSGSRRRDTVNTFLAGSSGISGELFISGNCSRELSPVRWCDREVDGVYLGRSGWVQIQQRSLDENRRANYESNLGGGTLPLSRRAAVKQEFTRDLDTQRPDFLASTTPIISPPPAFQDAVADKKSSSRHSSSAVRNNYGNKAPFLRRSNAIVDSENSDSSVEGYENGDDEDDIPNSSLNPNLVSSSALTLNSSTESIRANGERISPNRQRRIHRNQQGLRRSPGSAESGKQIFNSSSSSSSSSSSEGRQGRSSTPNPFRRSNLSRQHQGTRVNQVSPESHQSRSKSLQLLEKRSSGNTAPQRDHSRDSNETHRVVKIVNNRGGDKSKRHILQNRKAQSADDTISESLFREPEMVTEYLYGTRSRVVPRSALTNRYESQEQRRGNSNYIVSKQQQQPPKVSTNASKSQQQQSQQQQQSRQSRTLQRGATTPNTSTPSATQHFCISSDTKLRCTNNTCDFWPHCSQKDLYSPNQAPQPVFMKLSQSYPAHQRLSTDGGSHRGSASSSPASLERMDDRELRERDNVRKSRSNQQVSAAEKREMHHRVYRKPDFPGSFDGVDSKDRRVSPIQGMNVINRSPSGGPIASSSSSSSSDIWDPTLDRVVTRSPRNAKSSGASTPTADAVIGSLKTLIEPPKDGTLSRPGSAPTRGEDSLTGDVVLDPHQRSLSLPKSFLAHNTADGRSTSWQRGQDSQRSSPSPSRLRRTQDAASHVSVSPLHDYRASGHAGRERRRIPGFSKAQRRIKASSTPALLDRNHDSRQWSGDEEDDGSRTGHVTTEHPLAEATIPLVNHSRLQEPPSVLNVSSVPTGGNQNATHRTQSQQESVLQKFRKSFSLRFHKKGSKESNEECPVEDNDGSLDEEEGTETPSVTTSDQSSQHKDDSSSDQKFRFGPLVWRSSKERKKGNKAARNAKCNSGDSGIQIEMVSGGSVTGGSGSGVMGGCDSSESHDTDDIPDDTDSPPALRRRVADKLRPQSELINQILIDKFKADLQNRTSRHNHVRRTNSDLGGQRLLQWDTRSGYVHNYRRMLSTPSPIKTRPPRLSPRHSSHDIVTLRSNAKGRSYRTNLRRSLSQPLGINQLSPLMRAKTGGARLPGGNVLSEDEQDVRAGTSEDDEMMSDSESSIASLTDKKKSFEQTMDEEIVMLAEAVWDHVAMEPEELAFRAGDVIDVLDTLDRDWWWGSCRGEHGWFPAAFVRLRVSQEDTVEDCLAAMASGRSASNQLRRRTSVSLLSNEQVRASVVRELVHTERDFVKILRDVAEGYIAECRRRTDMFTEEQIETIFINLEDLLNFQSEFLKDLEDRIDWNAPYKSCVGECFLNHKAGFRMYSEYCNSHPMATATLQELYQHNRYSKFFEACRLMRGLMEIPLDGYLLTPIQRICKYPLQLAELLKYTKSDHPDYHKIQEALEAMRDVAVLINERKRRMESLEKLAAWQMRVEGWEGEDLIEVSSQLIYQGDAMRVKSGMWTNNITLFLFDHQLVYCKKDILKRHTYVYKGRIYLDTSEVIDVPDGKDLQSGVTVRHCLKIYSCVRDKWLLFCCRTAEEKRRWLTAMAEERRMVNQDRSEGLEFPAAARQLARLAASRQQNRPPIKPRNVADKTYKRESTYEMPTTMVGTTNSLGRKVGTWFTFGSNKKNVRLQPS</sequence>
<feature type="compositionally biased region" description="Polar residues" evidence="4">
    <location>
        <begin position="1119"/>
        <end position="1143"/>
    </location>
</feature>
<evidence type="ECO:0000259" key="6">
    <source>
        <dbReference type="PROSITE" id="PS50003"/>
    </source>
</evidence>
<feature type="region of interest" description="Disordered" evidence="4">
    <location>
        <begin position="411"/>
        <end position="663"/>
    </location>
</feature>
<dbReference type="InterPro" id="IPR000219">
    <property type="entry name" value="DH_dom"/>
</dbReference>
<dbReference type="SMART" id="SM00326">
    <property type="entry name" value="SH3"/>
    <property type="match status" value="1"/>
</dbReference>